<proteinExistence type="predicted"/>
<accession>A0ABW9F4U3</accession>
<comment type="caution">
    <text evidence="1">The sequence shown here is derived from an EMBL/GenBank/DDBJ whole genome shotgun (WGS) entry which is preliminary data.</text>
</comment>
<reference evidence="1 2" key="1">
    <citation type="journal article" date="2024" name="Front. Microbiol.">
        <title>Pangenomic and biochemical analyses of Helcococcus ovis reveal widespread tetracycline resistance and a novel bacterial species, Helcococcus bovis.</title>
        <authorList>
            <person name="Cunha F."/>
            <person name="Zhai Y."/>
            <person name="Casaro S."/>
            <person name="Jones K.L."/>
            <person name="Hernandez M."/>
            <person name="Bisinotto R.S."/>
            <person name="Kariyawasam S."/>
            <person name="Brown M.B."/>
            <person name="Phillips A."/>
            <person name="Jeong K.C."/>
            <person name="Galvao K.N."/>
        </authorList>
    </citation>
    <scope>NUCLEOTIDE SEQUENCE [LARGE SCALE GENOMIC DNA]</scope>
    <source>
        <strain evidence="1 2">KG197</strain>
    </source>
</reference>
<name>A0ABW9F4U3_9FIRM</name>
<dbReference type="RefSeq" id="WP_408126242.1">
    <property type="nucleotide sequence ID" value="NZ_JBFNFH010000002.1"/>
</dbReference>
<dbReference type="Proteomes" id="UP001629536">
    <property type="component" value="Unassembled WGS sequence"/>
</dbReference>
<keyword evidence="2" id="KW-1185">Reference proteome</keyword>
<evidence type="ECO:0000313" key="2">
    <source>
        <dbReference type="Proteomes" id="UP001629536"/>
    </source>
</evidence>
<evidence type="ECO:0000313" key="1">
    <source>
        <dbReference type="EMBL" id="MFM1524395.1"/>
    </source>
</evidence>
<sequence length="192" mass="22507">MKSKYNLHKKHIGILTLALLLILEPISLAKVTMLWKATSTTYVKSEHPDPYWSDVYYGTASVRGADRVKRNNMIYYYEWTQITYDVQGDIYKTRADSYGKNNPNQVIREITVYDKWNDKDKTKVYYNYSEKTLGSYFSSYNINRDINFNSHIDSEQNIRGGLLKEGEIIIEDVEILEEGVDKQNTKFNVEQD</sequence>
<protein>
    <submittedName>
        <fullName evidence="1">Uncharacterized protein</fullName>
    </submittedName>
</protein>
<gene>
    <name evidence="1" type="ORF">ABGF40_01760</name>
</gene>
<dbReference type="EMBL" id="JBFNFH010000002">
    <property type="protein sequence ID" value="MFM1524395.1"/>
    <property type="molecule type" value="Genomic_DNA"/>
</dbReference>
<organism evidence="1 2">
    <name type="scientific">Helcococcus bovis</name>
    <dbReference type="NCBI Taxonomy" id="3153252"/>
    <lineage>
        <taxon>Bacteria</taxon>
        <taxon>Bacillati</taxon>
        <taxon>Bacillota</taxon>
        <taxon>Tissierellia</taxon>
        <taxon>Tissierellales</taxon>
        <taxon>Peptoniphilaceae</taxon>
        <taxon>Helcococcus</taxon>
    </lineage>
</organism>